<dbReference type="AlphaFoldDB" id="A0AB35AQ60"/>
<gene>
    <name evidence="9" type="ORF">HKD20_11280</name>
</gene>
<dbReference type="Gene3D" id="3.40.50.1000">
    <property type="entry name" value="HAD superfamily/HAD-like"/>
    <property type="match status" value="1"/>
</dbReference>
<name>A0AB35AQ60_GLUOY</name>
<dbReference type="GO" id="GO:0046872">
    <property type="term" value="F:metal ion binding"/>
    <property type="evidence" value="ECO:0007669"/>
    <property type="project" value="UniProtKB-KW"/>
</dbReference>
<dbReference type="NCBIfam" id="TIGR01662">
    <property type="entry name" value="HAD-SF-IIIA"/>
    <property type="match status" value="1"/>
</dbReference>
<dbReference type="InterPro" id="IPR036412">
    <property type="entry name" value="HAD-like_sf"/>
</dbReference>
<dbReference type="InterPro" id="IPR004446">
    <property type="entry name" value="Heptose_bisP_phosphatase"/>
</dbReference>
<feature type="domain" description="Nucleotidyl transferase" evidence="8">
    <location>
        <begin position="20"/>
        <end position="222"/>
    </location>
</feature>
<dbReference type="GO" id="GO:0005975">
    <property type="term" value="P:carbohydrate metabolic process"/>
    <property type="evidence" value="ECO:0007669"/>
    <property type="project" value="InterPro"/>
</dbReference>
<dbReference type="GO" id="GO:0005737">
    <property type="term" value="C:cytoplasm"/>
    <property type="evidence" value="ECO:0007669"/>
    <property type="project" value="UniProtKB-SubCell"/>
</dbReference>
<dbReference type="RefSeq" id="WP_131973889.1">
    <property type="nucleotide sequence ID" value="NZ_BJNM01000024.1"/>
</dbReference>
<reference evidence="9" key="1">
    <citation type="submission" date="2020-04" db="EMBL/GenBank/DDBJ databases">
        <authorList>
            <person name="Sombolestani A."/>
        </authorList>
    </citation>
    <scope>NUCLEOTIDE SEQUENCE</scope>
    <source>
        <strain evidence="9">LMG1408</strain>
    </source>
</reference>
<dbReference type="InterPro" id="IPR023214">
    <property type="entry name" value="HAD_sf"/>
</dbReference>
<dbReference type="CDD" id="cd07503">
    <property type="entry name" value="HAD_HisB-N"/>
    <property type="match status" value="1"/>
</dbReference>
<sequence>MTVRQCVIVLEDGVSGSLLAESVRPKAFAPCGDRPFLAWLMREMQRFGVEEFVVLVSSCSAQLEDAIEQIRSFLPKQSEIILSTCPFSSGAGSALLYSKPLLRERFFLCHGEALFSGNLSRFLQQAREGNSVLVRSVDGLSRYGNVRLQPDGEYVEDLYFEHDRSKTSGFASSGIYIFDHSIFDHLTENCSLEKDVLPALARNRSLKAVPLSGAFWDIGKMADDEIQALDLSGSLLRPAVFLDRDGVINRDHGWVGTRERFEWESNVRETIARIADRGYHIFIVTNQSGIARGFYSERDLEHLMDWVIDSIREYGGNVDDWRYCPIHPEAVIEKYRGTSMDRKPGPGMLLDLLQRWELCPSCCLMFGDQPSDMAAARAAGVEGVTVGPVSLAELIASREGF</sequence>
<dbReference type="InterPro" id="IPR005835">
    <property type="entry name" value="NTP_transferase_dom"/>
</dbReference>
<evidence type="ECO:0000256" key="3">
    <source>
        <dbReference type="ARBA" id="ARBA00022490"/>
    </source>
</evidence>
<keyword evidence="6" id="KW-0119">Carbohydrate metabolism</keyword>
<dbReference type="InterPro" id="IPR006543">
    <property type="entry name" value="Histidinol-phos"/>
</dbReference>
<dbReference type="Proteomes" id="UP000603665">
    <property type="component" value="Unassembled WGS sequence"/>
</dbReference>
<dbReference type="InterPro" id="IPR029044">
    <property type="entry name" value="Nucleotide-diphossugar_trans"/>
</dbReference>
<evidence type="ECO:0000313" key="9">
    <source>
        <dbReference type="EMBL" id="MBF0857079.1"/>
    </source>
</evidence>
<dbReference type="PANTHER" id="PTHR42891">
    <property type="entry name" value="D-GLYCERO-BETA-D-MANNO-HEPTOSE-1,7-BISPHOSPHATE 7-PHOSPHATASE"/>
    <property type="match status" value="1"/>
</dbReference>
<evidence type="ECO:0000256" key="4">
    <source>
        <dbReference type="ARBA" id="ARBA00022723"/>
    </source>
</evidence>
<accession>A0AB35AQ60</accession>
<keyword evidence="3" id="KW-0963">Cytoplasm</keyword>
<proteinExistence type="inferred from homology"/>
<dbReference type="SUPFAM" id="SSF56784">
    <property type="entry name" value="HAD-like"/>
    <property type="match status" value="1"/>
</dbReference>
<dbReference type="NCBIfam" id="TIGR01656">
    <property type="entry name" value="Histidinol-ppas"/>
    <property type="match status" value="1"/>
</dbReference>
<evidence type="ECO:0000256" key="2">
    <source>
        <dbReference type="ARBA" id="ARBA00005628"/>
    </source>
</evidence>
<keyword evidence="4" id="KW-0479">Metal-binding</keyword>
<dbReference type="InterPro" id="IPR006549">
    <property type="entry name" value="HAD-SF_hydro_IIIA"/>
</dbReference>
<comment type="similarity">
    <text evidence="2">Belongs to the GmhB family.</text>
</comment>
<dbReference type="Gene3D" id="3.90.550.10">
    <property type="entry name" value="Spore Coat Polysaccharide Biosynthesis Protein SpsA, Chain A"/>
    <property type="match status" value="1"/>
</dbReference>
<evidence type="ECO:0000256" key="5">
    <source>
        <dbReference type="ARBA" id="ARBA00022801"/>
    </source>
</evidence>
<organism evidence="9 10">
    <name type="scientific">Gluconobacter oxydans</name>
    <name type="common">Gluconobacter suboxydans</name>
    <dbReference type="NCBI Taxonomy" id="442"/>
    <lineage>
        <taxon>Bacteria</taxon>
        <taxon>Pseudomonadati</taxon>
        <taxon>Pseudomonadota</taxon>
        <taxon>Alphaproteobacteria</taxon>
        <taxon>Acetobacterales</taxon>
        <taxon>Acetobacteraceae</taxon>
        <taxon>Gluconobacter</taxon>
    </lineage>
</organism>
<dbReference type="Pfam" id="PF00483">
    <property type="entry name" value="NTP_transferase"/>
    <property type="match status" value="1"/>
</dbReference>
<dbReference type="GO" id="GO:0016791">
    <property type="term" value="F:phosphatase activity"/>
    <property type="evidence" value="ECO:0007669"/>
    <property type="project" value="InterPro"/>
</dbReference>
<evidence type="ECO:0000256" key="1">
    <source>
        <dbReference type="ARBA" id="ARBA00004496"/>
    </source>
</evidence>
<protein>
    <recommendedName>
        <fullName evidence="7">D,D-heptose 1,7-bisphosphate phosphatase</fullName>
    </recommendedName>
</protein>
<comment type="subcellular location">
    <subcellularLocation>
        <location evidence="1">Cytoplasm</location>
    </subcellularLocation>
</comment>
<dbReference type="PANTHER" id="PTHR42891:SF1">
    <property type="entry name" value="D-GLYCERO-BETA-D-MANNO-HEPTOSE-1,7-BISPHOSPHATE 7-PHOSPHATASE"/>
    <property type="match status" value="1"/>
</dbReference>
<dbReference type="Pfam" id="PF13242">
    <property type="entry name" value="Hydrolase_like"/>
    <property type="match status" value="1"/>
</dbReference>
<evidence type="ECO:0000256" key="6">
    <source>
        <dbReference type="ARBA" id="ARBA00023277"/>
    </source>
</evidence>
<evidence type="ECO:0000256" key="7">
    <source>
        <dbReference type="ARBA" id="ARBA00031828"/>
    </source>
</evidence>
<dbReference type="EMBL" id="JABCQL010000025">
    <property type="protein sequence ID" value="MBF0857079.1"/>
    <property type="molecule type" value="Genomic_DNA"/>
</dbReference>
<evidence type="ECO:0000259" key="8">
    <source>
        <dbReference type="Pfam" id="PF00483"/>
    </source>
</evidence>
<evidence type="ECO:0000313" key="10">
    <source>
        <dbReference type="Proteomes" id="UP000603665"/>
    </source>
</evidence>
<reference evidence="9" key="2">
    <citation type="submission" date="2023-10" db="EMBL/GenBank/DDBJ databases">
        <title>Description of novel Gluconobacter species.</title>
        <authorList>
            <person name="Cleenwerck I."/>
            <person name="Cnockaert M."/>
            <person name="Borremans W."/>
            <person name="Wieme A.D."/>
            <person name="De Vuyst L."/>
            <person name="Vandamme P."/>
        </authorList>
    </citation>
    <scope>NUCLEOTIDE SEQUENCE</scope>
    <source>
        <strain evidence="9">LMG1408</strain>
    </source>
</reference>
<dbReference type="SUPFAM" id="SSF53448">
    <property type="entry name" value="Nucleotide-diphospho-sugar transferases"/>
    <property type="match status" value="1"/>
</dbReference>
<keyword evidence="5 9" id="KW-0378">Hydrolase</keyword>
<comment type="caution">
    <text evidence="9">The sequence shown here is derived from an EMBL/GenBank/DDBJ whole genome shotgun (WGS) entry which is preliminary data.</text>
</comment>